<protein>
    <submittedName>
        <fullName evidence="1">Uncharacterized protein</fullName>
    </submittedName>
</protein>
<gene>
    <name evidence="1" type="ORF">RAS12_24025</name>
</gene>
<sequence>MTKHQIASKTVEQIKARLHLAQRILEDSDSLPGWSFNPNVDNFAHERHEREALTEYLLLTCFDKLGQHRDFMPFANWINSQKSQAKSERAAALESLRNQQDCCDPEAMTRVLLKRHSELYGVGAAFEAGIEHLPEVARAHLLDAIRVSKLPPEAKVNLNTSYPSKPIDDPKEEHRLKVRYLYSRRNSFTHNLAQFLGASTPMLSAWPLNGQTVTPETVAPGASWSVYVIDKSLAYGGTPSERRPYGEDELLNFTLRGWPFVLFEVLYYAIDIPFDRTSINLKFSVMATQGDQVDYLNSVAHSDLAHTVHERYGVHLPKGLRVPDHV</sequence>
<keyword evidence="2" id="KW-1185">Reference proteome</keyword>
<dbReference type="EMBL" id="CP132976">
    <property type="protein sequence ID" value="WMD19658.1"/>
    <property type="molecule type" value="Genomic_DNA"/>
</dbReference>
<dbReference type="Proteomes" id="UP001234798">
    <property type="component" value="Chromosome"/>
</dbReference>
<evidence type="ECO:0000313" key="1">
    <source>
        <dbReference type="EMBL" id="WMD19658.1"/>
    </source>
</evidence>
<evidence type="ECO:0000313" key="2">
    <source>
        <dbReference type="Proteomes" id="UP001234798"/>
    </source>
</evidence>
<dbReference type="RefSeq" id="WP_306942097.1">
    <property type="nucleotide sequence ID" value="NZ_CP132976.1"/>
</dbReference>
<name>A0ABY9LY01_9BURK</name>
<accession>A0ABY9LY01</accession>
<proteinExistence type="predicted"/>
<reference evidence="1 2" key="1">
    <citation type="submission" date="2023-08" db="EMBL/GenBank/DDBJ databases">
        <title>Achromobacter seleniivolatilans sp. nov., isolated from seleniferous soil.</title>
        <authorList>
            <person name="Zhang S."/>
            <person name="Li K."/>
            <person name="Peng J."/>
            <person name="Zhao Q."/>
            <person name="Wang H."/>
            <person name="Guo Y."/>
        </authorList>
    </citation>
    <scope>NUCLEOTIDE SEQUENCE [LARGE SCALE GENOMIC DNA]</scope>
    <source>
        <strain evidence="1 2">R39</strain>
    </source>
</reference>
<organism evidence="1 2">
    <name type="scientific">Achromobacter seleniivolatilans</name>
    <dbReference type="NCBI Taxonomy" id="3047478"/>
    <lineage>
        <taxon>Bacteria</taxon>
        <taxon>Pseudomonadati</taxon>
        <taxon>Pseudomonadota</taxon>
        <taxon>Betaproteobacteria</taxon>
        <taxon>Burkholderiales</taxon>
        <taxon>Alcaligenaceae</taxon>
        <taxon>Achromobacter</taxon>
    </lineage>
</organism>